<organism evidence="7 8">
    <name type="scientific">Candidatus Roizmanbacteria bacterium CG_4_10_14_0_8_um_filter_39_9</name>
    <dbReference type="NCBI Taxonomy" id="1974829"/>
    <lineage>
        <taxon>Bacteria</taxon>
        <taxon>Candidatus Roizmaniibacteriota</taxon>
    </lineage>
</organism>
<evidence type="ECO:0000256" key="4">
    <source>
        <dbReference type="ARBA" id="ARBA00022989"/>
    </source>
</evidence>
<dbReference type="EMBL" id="PFLF01000042">
    <property type="protein sequence ID" value="PIY69235.1"/>
    <property type="molecule type" value="Genomic_DNA"/>
</dbReference>
<evidence type="ECO:0000256" key="6">
    <source>
        <dbReference type="SAM" id="Phobius"/>
    </source>
</evidence>
<feature type="transmembrane region" description="Helical" evidence="6">
    <location>
        <begin position="305"/>
        <end position="331"/>
    </location>
</feature>
<feature type="transmembrane region" description="Helical" evidence="6">
    <location>
        <begin position="396"/>
        <end position="419"/>
    </location>
</feature>
<accession>A0A2M7QDD9</accession>
<feature type="transmembrane region" description="Helical" evidence="6">
    <location>
        <begin position="343"/>
        <end position="365"/>
    </location>
</feature>
<dbReference type="PANTHER" id="PTHR30250:SF11">
    <property type="entry name" value="O-ANTIGEN TRANSPORTER-RELATED"/>
    <property type="match status" value="1"/>
</dbReference>
<dbReference type="Proteomes" id="UP000230108">
    <property type="component" value="Unassembled WGS sequence"/>
</dbReference>
<evidence type="ECO:0000256" key="1">
    <source>
        <dbReference type="ARBA" id="ARBA00004651"/>
    </source>
</evidence>
<gene>
    <name evidence="7" type="ORF">COY90_01745</name>
</gene>
<dbReference type="InterPro" id="IPR050833">
    <property type="entry name" value="Poly_Biosynth_Transport"/>
</dbReference>
<evidence type="ECO:0000313" key="7">
    <source>
        <dbReference type="EMBL" id="PIY69235.1"/>
    </source>
</evidence>
<keyword evidence="2" id="KW-1003">Cell membrane</keyword>
<dbReference type="AlphaFoldDB" id="A0A2M7QDD9"/>
<evidence type="ECO:0000313" key="8">
    <source>
        <dbReference type="Proteomes" id="UP000230108"/>
    </source>
</evidence>
<dbReference type="PANTHER" id="PTHR30250">
    <property type="entry name" value="PST FAMILY PREDICTED COLANIC ACID TRANSPORTER"/>
    <property type="match status" value="1"/>
</dbReference>
<evidence type="ECO:0000256" key="2">
    <source>
        <dbReference type="ARBA" id="ARBA00022475"/>
    </source>
</evidence>
<reference evidence="8" key="1">
    <citation type="submission" date="2017-09" db="EMBL/GenBank/DDBJ databases">
        <title>Depth-based differentiation of microbial function through sediment-hosted aquifers and enrichment of novel symbionts in the deep terrestrial subsurface.</title>
        <authorList>
            <person name="Probst A.J."/>
            <person name="Ladd B."/>
            <person name="Jarett J.K."/>
            <person name="Geller-Mcgrath D.E."/>
            <person name="Sieber C.M.K."/>
            <person name="Emerson J.B."/>
            <person name="Anantharaman K."/>
            <person name="Thomas B.C."/>
            <person name="Malmstrom R."/>
            <person name="Stieglmeier M."/>
            <person name="Klingl A."/>
            <person name="Woyke T."/>
            <person name="Ryan C.M."/>
            <person name="Banfield J.F."/>
        </authorList>
    </citation>
    <scope>NUCLEOTIDE SEQUENCE [LARGE SCALE GENOMIC DNA]</scope>
</reference>
<keyword evidence="5 6" id="KW-0472">Membrane</keyword>
<comment type="subcellular location">
    <subcellularLocation>
        <location evidence="1">Cell membrane</location>
        <topology evidence="1">Multi-pass membrane protein</topology>
    </subcellularLocation>
</comment>
<feature type="transmembrane region" description="Helical" evidence="6">
    <location>
        <begin position="160"/>
        <end position="179"/>
    </location>
</feature>
<protein>
    <recommendedName>
        <fullName evidence="9">Polysaccharide biosynthesis protein C-terminal domain-containing protein</fullName>
    </recommendedName>
</protein>
<dbReference type="GO" id="GO:0005886">
    <property type="term" value="C:plasma membrane"/>
    <property type="evidence" value="ECO:0007669"/>
    <property type="project" value="UniProtKB-SubCell"/>
</dbReference>
<feature type="transmembrane region" description="Helical" evidence="6">
    <location>
        <begin position="372"/>
        <end position="390"/>
    </location>
</feature>
<feature type="transmembrane region" description="Helical" evidence="6">
    <location>
        <begin position="21"/>
        <end position="43"/>
    </location>
</feature>
<feature type="transmembrane region" description="Helical" evidence="6">
    <location>
        <begin position="131"/>
        <end position="153"/>
    </location>
</feature>
<feature type="transmembrane region" description="Helical" evidence="6">
    <location>
        <begin position="95"/>
        <end position="116"/>
    </location>
</feature>
<dbReference type="InterPro" id="IPR002797">
    <property type="entry name" value="Polysacc_synth"/>
</dbReference>
<feature type="transmembrane region" description="Helical" evidence="6">
    <location>
        <begin position="227"/>
        <end position="244"/>
    </location>
</feature>
<keyword evidence="4 6" id="KW-1133">Transmembrane helix</keyword>
<evidence type="ECO:0000256" key="3">
    <source>
        <dbReference type="ARBA" id="ARBA00022692"/>
    </source>
</evidence>
<feature type="transmembrane region" description="Helical" evidence="6">
    <location>
        <begin position="185"/>
        <end position="206"/>
    </location>
</feature>
<sequence length="425" mass="48375">MIKRISGFLKRRTSRDVLINTVGNYLNVFFSAFFVYLLVRILSPAQYGVMSVLISISYVLANILDFGTTATIYSYLPPLLEEKTPHVYRFIKSTFFYQTLFSLIVIVALCITFPYLDRVFFKTGAPIHELYLTALSVLFFIWQNFLGNCLYAAKRVLQNNIYNNVANLVKTLVIIVLAATHTMTIGAVIFIFGMVGPMVFFILVYLNKKNHIEKVLNAPISRSDFQVKYTLTYFVASQFFNLGLRMDLFLLSYFRPKDEVGYYGLAQKVILTIIATVISITQVISPAFSSITSKKDFFSHIKSGVLYMFIPTVLFIVLAFTPNWVFFMVFTEKFVKTAEITRLLALPFIIYPAISLAHLFLLYTVKKPGHILITNIVLFLTISLGCYFYIPRFGVYAAIYSIAAAFVLSGITLVGLAGYEYKKME</sequence>
<feature type="transmembrane region" description="Helical" evidence="6">
    <location>
        <begin position="264"/>
        <end position="284"/>
    </location>
</feature>
<evidence type="ECO:0008006" key="9">
    <source>
        <dbReference type="Google" id="ProtNLM"/>
    </source>
</evidence>
<keyword evidence="3 6" id="KW-0812">Transmembrane</keyword>
<dbReference type="Pfam" id="PF01943">
    <property type="entry name" value="Polysacc_synt"/>
    <property type="match status" value="1"/>
</dbReference>
<evidence type="ECO:0000256" key="5">
    <source>
        <dbReference type="ARBA" id="ARBA00023136"/>
    </source>
</evidence>
<name>A0A2M7QDD9_9BACT</name>
<comment type="caution">
    <text evidence="7">The sequence shown here is derived from an EMBL/GenBank/DDBJ whole genome shotgun (WGS) entry which is preliminary data.</text>
</comment>
<feature type="transmembrane region" description="Helical" evidence="6">
    <location>
        <begin position="49"/>
        <end position="75"/>
    </location>
</feature>
<proteinExistence type="predicted"/>